<dbReference type="SUPFAM" id="SSF57783">
    <property type="entry name" value="Zinc beta-ribbon"/>
    <property type="match status" value="1"/>
</dbReference>
<feature type="compositionally biased region" description="Basic and acidic residues" evidence="1">
    <location>
        <begin position="109"/>
        <end position="119"/>
    </location>
</feature>
<feature type="domain" description="DNA topoisomerase type IA zn finger" evidence="2">
    <location>
        <begin position="150"/>
        <end position="184"/>
    </location>
</feature>
<evidence type="ECO:0000313" key="4">
    <source>
        <dbReference type="Proteomes" id="UP000659496"/>
    </source>
</evidence>
<comment type="caution">
    <text evidence="3">The sequence shown here is derived from an EMBL/GenBank/DDBJ whole genome shotgun (WGS) entry which is preliminary data.</text>
</comment>
<proteinExistence type="predicted"/>
<sequence length="186" mass="21327">MYNPIWQNFGHIQSLKTYLEIEELEMQSIIAFSSDATLKFKEPFETAHVIKVNKLKNVIKKYVDIVLSEAELKDINVSLEQLSFTDKKQKRRVKTAHLKSVKSKQSGQKPDRPNQPKVDFKLNKSVSEKIESVVELNPSIRTVSQVGSLGYCPRCTRELVERKGKFGEFVGCSAFPKCRYTLKKEA</sequence>
<reference evidence="3 4" key="1">
    <citation type="submission" date="2020-08" db="EMBL/GenBank/DDBJ databases">
        <title>A Genomic Blueprint of the Chicken Gut Microbiome.</title>
        <authorList>
            <person name="Gilroy R."/>
            <person name="Ravi A."/>
            <person name="Getino M."/>
            <person name="Pursley I."/>
            <person name="Horton D.L."/>
            <person name="Alikhan N.-F."/>
            <person name="Baker D."/>
            <person name="Gharbi K."/>
            <person name="Hall N."/>
            <person name="Watson M."/>
            <person name="Adriaenssens E.M."/>
            <person name="Foster-Nyarko E."/>
            <person name="Jarju S."/>
            <person name="Secka A."/>
            <person name="Antonio M."/>
            <person name="Oren A."/>
            <person name="Chaudhuri R."/>
            <person name="La Ragione R.M."/>
            <person name="Hildebrand F."/>
            <person name="Pallen M.J."/>
        </authorList>
    </citation>
    <scope>NUCLEOTIDE SEQUENCE [LARGE SCALE GENOMIC DNA]</scope>
    <source>
        <strain evidence="3 4">Sa3CUA8</strain>
    </source>
</reference>
<dbReference type="InterPro" id="IPR013498">
    <property type="entry name" value="Topo_IA_Znf"/>
</dbReference>
<evidence type="ECO:0000256" key="1">
    <source>
        <dbReference type="SAM" id="MobiDB-lite"/>
    </source>
</evidence>
<gene>
    <name evidence="3" type="ORF">H9659_11955</name>
</gene>
<organism evidence="3 4">
    <name type="scientific">Sporosarcina gallistercoris</name>
    <dbReference type="NCBI Taxonomy" id="2762245"/>
    <lineage>
        <taxon>Bacteria</taxon>
        <taxon>Bacillati</taxon>
        <taxon>Bacillota</taxon>
        <taxon>Bacilli</taxon>
        <taxon>Bacillales</taxon>
        <taxon>Caryophanaceae</taxon>
        <taxon>Sporosarcina</taxon>
    </lineage>
</organism>
<evidence type="ECO:0000259" key="2">
    <source>
        <dbReference type="Pfam" id="PF01396"/>
    </source>
</evidence>
<dbReference type="Gene3D" id="3.30.65.10">
    <property type="entry name" value="Bacterial Topoisomerase I, domain 1"/>
    <property type="match status" value="1"/>
</dbReference>
<accession>A0ABR8PLV2</accession>
<dbReference type="Pfam" id="PF01396">
    <property type="entry name" value="Zn_ribbon_Top1"/>
    <property type="match status" value="1"/>
</dbReference>
<name>A0ABR8PLV2_9BACL</name>
<feature type="region of interest" description="Disordered" evidence="1">
    <location>
        <begin position="95"/>
        <end position="119"/>
    </location>
</feature>
<dbReference type="GO" id="GO:0003677">
    <property type="term" value="F:DNA binding"/>
    <property type="evidence" value="ECO:0007669"/>
    <property type="project" value="UniProtKB-KW"/>
</dbReference>
<keyword evidence="4" id="KW-1185">Reference proteome</keyword>
<dbReference type="Proteomes" id="UP000659496">
    <property type="component" value="Unassembled WGS sequence"/>
</dbReference>
<keyword evidence="3" id="KW-0238">DNA-binding</keyword>
<evidence type="ECO:0000313" key="3">
    <source>
        <dbReference type="EMBL" id="MBD7909039.1"/>
    </source>
</evidence>
<protein>
    <submittedName>
        <fullName evidence="3">Topoisomerase DNA-binding C4 zinc finger domain-containing protein</fullName>
    </submittedName>
</protein>
<dbReference type="EMBL" id="JACSQY010000009">
    <property type="protein sequence ID" value="MBD7909039.1"/>
    <property type="molecule type" value="Genomic_DNA"/>
</dbReference>